<dbReference type="AlphaFoldDB" id="A0A0M3V5B3"/>
<feature type="transmembrane region" description="Helical" evidence="1">
    <location>
        <begin position="107"/>
        <end position="136"/>
    </location>
</feature>
<feature type="transmembrane region" description="Helical" evidence="1">
    <location>
        <begin position="399"/>
        <end position="417"/>
    </location>
</feature>
<reference evidence="2 3" key="2">
    <citation type="journal article" date="2016" name="Genome Announc.">
        <title>Draft Genome Sequence of the N2-Fixing Cyanobacterium Nostoc piscinale CENA21, Isolated from the Brazilian Amazon Floodplain.</title>
        <authorList>
            <person name="Leao T."/>
            <person name="Guimaraes P.I."/>
            <person name="de Melo A.G."/>
            <person name="Ramos R.T."/>
            <person name="Leao P.N."/>
            <person name="Silva A."/>
            <person name="Fiore M.F."/>
            <person name="Schneider M.P."/>
        </authorList>
    </citation>
    <scope>NUCLEOTIDE SEQUENCE [LARGE SCALE GENOMIC DNA]</scope>
    <source>
        <strain evidence="2 3">CENA21</strain>
    </source>
</reference>
<name>A0A0M3V5B3_9NOSO</name>
<reference evidence="3" key="1">
    <citation type="submission" date="2015-07" db="EMBL/GenBank/DDBJ databases">
        <title>Genome Of Nitrogen-Fixing Cyanobacterium Nostoc piscinale CENA21 From Solimoes/Amazon River Floodplain Sediments And Comparative Genomics To Uncover Biosynthetic Natural Products Potential.</title>
        <authorList>
            <person name="Leao T.F."/>
            <person name="Leao P.N."/>
            <person name="Guimaraes P.I."/>
            <person name="de Melo A.G.C."/>
            <person name="Ramos R.T.J."/>
            <person name="Silva A."/>
            <person name="Fiore M.F."/>
            <person name="Schneider M.P.C."/>
        </authorList>
    </citation>
    <scope>NUCLEOTIDE SEQUENCE [LARGE SCALE GENOMIC DNA]</scope>
    <source>
        <strain evidence="3">CENA21</strain>
    </source>
</reference>
<dbReference type="RefSeq" id="WP_062293181.1">
    <property type="nucleotide sequence ID" value="NZ_CP012036.1"/>
</dbReference>
<feature type="transmembrane region" description="Helical" evidence="1">
    <location>
        <begin position="6"/>
        <end position="29"/>
    </location>
</feature>
<proteinExistence type="predicted"/>
<dbReference type="PATRIC" id="fig|224013.5.peg.3253"/>
<feature type="transmembrane region" description="Helical" evidence="1">
    <location>
        <begin position="75"/>
        <end position="95"/>
    </location>
</feature>
<feature type="transmembrane region" description="Helical" evidence="1">
    <location>
        <begin position="274"/>
        <end position="296"/>
    </location>
</feature>
<dbReference type="KEGG" id="npz:ACX27_13435"/>
<sequence>MRLDKLISIVSIIICLYIFFAFLTLPSGVRIGLDPSWQYAISRAALNKLYFGKDIIFTYGPLGYLIQGAVIEKNFYPILIFRLTVELITFCVSIATIKIQKNNLNKFILSTSIFLAYLLGLFIDYKIIFALIMVLSWDNVINNKNIRIWALGLGLLSGLCLLIKFNMGVCILGITILILLSEVWKSFKAQSHISQSLCAFLDFIIAALTTSFLLLNPNLADNFRLVILCVFFAILLGIILWAIKTKILEKTSNFNISISNNAIYKKINFKNTFYLIYTFAIFITSFYTSPHLLNYLRGSLEISSGYSSAMSIVGSPWEVGFAIVGILIVLLVLIQLIRQSQKYLGLSLALAITLWMSFKHGYVRQDGHVYIFIESLLIISSISITKLNNKFKFFKNITLVYLGIIISIYCFASSPLVNSNANVGLKLFQYFKPINIINKVVALTKTENLRHNINTNSSLELAKVKLPEQILKLLNNQTVDILPWEISLAESNNLKWHPRPIFQSYAAYTKFLDKANFHSISSQPPIYIIYGFNAIDNRHPFFDEPSTFSYIVCNYKLSSKFNEVIKLHTSEVSNMFLLEKLGKNICLSSMEGEELTRKWNESTNISDSSHLVRASVKFNYSFLGKIYKTIFRAPPVKIDILFKNSSSHSFRIIPENSENGIIISHLPLNDIQALSFFKGKWNQRVRSFKFSAVNPFLYKQDIQIKLDTYQVDPSIQIRDKSLDITNLKGIKFLQEPTEEYIGSLDSPEVSFEKGEEIYLHGWTVSKVNPQQPVSILVTYSDANIPLAMTKTSWDRYDVGEFYKNPNYNQSGWSISLDSDNLPKDTPIIKIWIYDPVNKTARRFKEQQDLKLNYIQ</sequence>
<evidence type="ECO:0000313" key="3">
    <source>
        <dbReference type="Proteomes" id="UP000062645"/>
    </source>
</evidence>
<dbReference type="EMBL" id="CP012036">
    <property type="protein sequence ID" value="ALF53613.1"/>
    <property type="molecule type" value="Genomic_DNA"/>
</dbReference>
<dbReference type="STRING" id="224013.ACX27_13435"/>
<evidence type="ECO:0000256" key="1">
    <source>
        <dbReference type="SAM" id="Phobius"/>
    </source>
</evidence>
<feature type="transmembrane region" description="Helical" evidence="1">
    <location>
        <begin position="225"/>
        <end position="243"/>
    </location>
</feature>
<gene>
    <name evidence="2" type="ORF">ACX27_13435</name>
</gene>
<organism evidence="2 3">
    <name type="scientific">Nostoc piscinale CENA21</name>
    <dbReference type="NCBI Taxonomy" id="224013"/>
    <lineage>
        <taxon>Bacteria</taxon>
        <taxon>Bacillati</taxon>
        <taxon>Cyanobacteriota</taxon>
        <taxon>Cyanophyceae</taxon>
        <taxon>Nostocales</taxon>
        <taxon>Nostocaceae</taxon>
        <taxon>Nostoc</taxon>
    </lineage>
</organism>
<feature type="transmembrane region" description="Helical" evidence="1">
    <location>
        <begin position="193"/>
        <end position="213"/>
    </location>
</feature>
<feature type="transmembrane region" description="Helical" evidence="1">
    <location>
        <begin position="343"/>
        <end position="363"/>
    </location>
</feature>
<keyword evidence="1" id="KW-1133">Transmembrane helix</keyword>
<protein>
    <recommendedName>
        <fullName evidence="4">Transmembrane protein</fullName>
    </recommendedName>
</protein>
<dbReference type="OrthoDB" id="176190at2"/>
<keyword evidence="1" id="KW-0472">Membrane</keyword>
<feature type="transmembrane region" description="Helical" evidence="1">
    <location>
        <begin position="148"/>
        <end position="181"/>
    </location>
</feature>
<dbReference type="Proteomes" id="UP000062645">
    <property type="component" value="Chromosome"/>
</dbReference>
<feature type="transmembrane region" description="Helical" evidence="1">
    <location>
        <begin position="316"/>
        <end position="336"/>
    </location>
</feature>
<accession>A0A0M3V5B3</accession>
<keyword evidence="3" id="KW-1185">Reference proteome</keyword>
<evidence type="ECO:0000313" key="2">
    <source>
        <dbReference type="EMBL" id="ALF53613.1"/>
    </source>
</evidence>
<keyword evidence="1" id="KW-0812">Transmembrane</keyword>
<feature type="transmembrane region" description="Helical" evidence="1">
    <location>
        <begin position="369"/>
        <end position="387"/>
    </location>
</feature>
<evidence type="ECO:0008006" key="4">
    <source>
        <dbReference type="Google" id="ProtNLM"/>
    </source>
</evidence>